<sequence>MPDLQRSRAFHLLPPLALAWAALGYLMGSRLEGRPDLLTPLLGALERLYHTLFPNLGGFVWVEAGLYAAALLGLAYALLAFLTRLGCGVFLLVLGGLGLLAFLGVVSLEMALGLGVFIGGLGLLPVLLEHFSGDMAVILGLAAAFGWGQGGEPWWLGGLAVALLVVSLGSVVRFMKEVRP</sequence>
<keyword evidence="1" id="KW-0812">Transmembrane</keyword>
<keyword evidence="1" id="KW-0472">Membrane</keyword>
<dbReference type="EMBL" id="QWKZ01000038">
    <property type="protein sequence ID" value="RIH85955.1"/>
    <property type="molecule type" value="Genomic_DNA"/>
</dbReference>
<dbReference type="AlphaFoldDB" id="A0A399EQ09"/>
<evidence type="ECO:0000313" key="2">
    <source>
        <dbReference type="EMBL" id="RIH85955.1"/>
    </source>
</evidence>
<evidence type="ECO:0000313" key="3">
    <source>
        <dbReference type="Proteomes" id="UP000265800"/>
    </source>
</evidence>
<comment type="caution">
    <text evidence="2">The sequence shown here is derived from an EMBL/GenBank/DDBJ whole genome shotgun (WGS) entry which is preliminary data.</text>
</comment>
<evidence type="ECO:0000256" key="1">
    <source>
        <dbReference type="SAM" id="Phobius"/>
    </source>
</evidence>
<keyword evidence="3" id="KW-1185">Reference proteome</keyword>
<feature type="transmembrane region" description="Helical" evidence="1">
    <location>
        <begin position="156"/>
        <end position="175"/>
    </location>
</feature>
<protein>
    <submittedName>
        <fullName evidence="2">Uncharacterized protein</fullName>
    </submittedName>
</protein>
<keyword evidence="1" id="KW-1133">Transmembrane helix</keyword>
<feature type="transmembrane region" description="Helical" evidence="1">
    <location>
        <begin position="85"/>
        <end position="104"/>
    </location>
</feature>
<dbReference type="Proteomes" id="UP000265800">
    <property type="component" value="Unassembled WGS sequence"/>
</dbReference>
<reference evidence="2 3" key="1">
    <citation type="submission" date="2018-08" db="EMBL/GenBank/DDBJ databases">
        <title>Meiothermus luteus KCTC 52599 genome sequencing project.</title>
        <authorList>
            <person name="Da Costa M.S."/>
            <person name="Albuquerque L."/>
            <person name="Raposo P."/>
            <person name="Froufe H.J.C."/>
            <person name="Barroso C.S."/>
            <person name="Egas C."/>
        </authorList>
    </citation>
    <scope>NUCLEOTIDE SEQUENCE [LARGE SCALE GENOMIC DNA]</scope>
    <source>
        <strain evidence="2 3">KCTC 52599</strain>
    </source>
</reference>
<gene>
    <name evidence="2" type="ORF">Mlute_01437</name>
</gene>
<proteinExistence type="predicted"/>
<feature type="transmembrane region" description="Helical" evidence="1">
    <location>
        <begin position="135"/>
        <end position="150"/>
    </location>
</feature>
<name>A0A399EQ09_9DEIN</name>
<accession>A0A399EQ09</accession>
<feature type="transmembrane region" description="Helical" evidence="1">
    <location>
        <begin position="52"/>
        <end position="78"/>
    </location>
</feature>
<organism evidence="2 3">
    <name type="scientific">Meiothermus luteus</name>
    <dbReference type="NCBI Taxonomy" id="2026184"/>
    <lineage>
        <taxon>Bacteria</taxon>
        <taxon>Thermotogati</taxon>
        <taxon>Deinococcota</taxon>
        <taxon>Deinococci</taxon>
        <taxon>Thermales</taxon>
        <taxon>Thermaceae</taxon>
        <taxon>Meiothermus</taxon>
    </lineage>
</organism>